<feature type="compositionally biased region" description="Basic and acidic residues" evidence="1">
    <location>
        <begin position="543"/>
        <end position="564"/>
    </location>
</feature>
<dbReference type="OrthoDB" id="426718at2759"/>
<keyword evidence="4" id="KW-1185">Reference proteome</keyword>
<comment type="caution">
    <text evidence="3">The sequence shown here is derived from an EMBL/GenBank/DDBJ whole genome shotgun (WGS) entry which is preliminary data.</text>
</comment>
<evidence type="ECO:0000313" key="4">
    <source>
        <dbReference type="Proteomes" id="UP000308549"/>
    </source>
</evidence>
<dbReference type="EMBL" id="NAJL01000037">
    <property type="protein sequence ID" value="TKA25217.1"/>
    <property type="molecule type" value="Genomic_DNA"/>
</dbReference>
<feature type="compositionally biased region" description="Basic and acidic residues" evidence="1">
    <location>
        <begin position="639"/>
        <end position="669"/>
    </location>
</feature>
<dbReference type="PANTHER" id="PTHR37490">
    <property type="entry name" value="EXPRESSED PROTEIN"/>
    <property type="match status" value="1"/>
</dbReference>
<dbReference type="PANTHER" id="PTHR37490:SF3">
    <property type="entry name" value="DUF3431 DOMAIN CONTAINING PROTEIN"/>
    <property type="match status" value="1"/>
</dbReference>
<feature type="compositionally biased region" description="Polar residues" evidence="1">
    <location>
        <begin position="393"/>
        <end position="406"/>
    </location>
</feature>
<feature type="chain" id="PRO_5020667863" evidence="2">
    <location>
        <begin position="28"/>
        <end position="767"/>
    </location>
</feature>
<feature type="compositionally biased region" description="Basic and acidic residues" evidence="1">
    <location>
        <begin position="598"/>
        <end position="612"/>
    </location>
</feature>
<protein>
    <submittedName>
        <fullName evidence="3">Uncharacterized protein</fullName>
    </submittedName>
</protein>
<evidence type="ECO:0000313" key="3">
    <source>
        <dbReference type="EMBL" id="TKA25217.1"/>
    </source>
</evidence>
<feature type="compositionally biased region" description="Polar residues" evidence="1">
    <location>
        <begin position="457"/>
        <end position="467"/>
    </location>
</feature>
<feature type="compositionally biased region" description="Low complexity" evidence="1">
    <location>
        <begin position="512"/>
        <end position="531"/>
    </location>
</feature>
<feature type="compositionally biased region" description="Basic and acidic residues" evidence="1">
    <location>
        <begin position="375"/>
        <end position="391"/>
    </location>
</feature>
<feature type="region of interest" description="Disordered" evidence="1">
    <location>
        <begin position="369"/>
        <end position="767"/>
    </location>
</feature>
<reference evidence="3 4" key="1">
    <citation type="submission" date="2017-03" db="EMBL/GenBank/DDBJ databases">
        <title>Genomes of endolithic fungi from Antarctica.</title>
        <authorList>
            <person name="Coleine C."/>
            <person name="Masonjones S."/>
            <person name="Stajich J.E."/>
        </authorList>
    </citation>
    <scope>NUCLEOTIDE SEQUENCE [LARGE SCALE GENOMIC DNA]</scope>
    <source>
        <strain evidence="3 4">CCFEE 6315</strain>
    </source>
</reference>
<feature type="compositionally biased region" description="Polar residues" evidence="1">
    <location>
        <begin position="483"/>
        <end position="495"/>
    </location>
</feature>
<feature type="compositionally biased region" description="Low complexity" evidence="1">
    <location>
        <begin position="720"/>
        <end position="731"/>
    </location>
</feature>
<sequence>MRFTARKALVNLALFAAALCLVLYVNSGQSWQSSAIGRKVDWTTIRYITGADVPEHRGLCPGISGESLPALVVAHVEDNGNLKWLDDLQGKYHFCVYRMDRESDGKRHELQVPANKGHEAMAYLTFIIDNYPNIPASGAVFVHGSRFSWHNDEPTYDNLPLLRMLDVGSALEGPGYHNLRCDWSTSTCAKDYGPAQTSMETQLNAAAQPWDLRAKSDSLMAESIVTLFGGFVADEQARLKRGEKIMSQCCGQFVVSRDRIWQHSLKEYTALRQWLLDGRAPEDDKVSGRIVSYLWHILFLRKEVMNEKANAMDIGRLNQLACPSAQDCYCKLYGRCDLQNCDVDRCHGQYSVPPNFALPDDYAETHAQSYAETSAPDRGDSYKEAVYKEPESSSDQAGAINSNNLGLQADDSNAKPMGELASNNLGLPLGDSTSDQASAPGRADSYEKAVYQPGDTKLSQASSNQVSPPGRGDSYEDAIYQEPDTTSNQASSSEASAPIRDDSYENAVYQEPDSSSNQASSNQASSPSQGDSYKDAIYQEPDGSSKKAEVMRPAVDDTTARRLDIGSSLDTSGEIANDADDKKSRLTEWGLDEDGGDSEERKEAEDSRKEAESEQQAQDSRKEADGTLQEADAETDDAGPTRKEAEASRKEAERKQQKEDRRLEADTRKGAATGGKEADGTLQEADADTNGGSTSGTRKGAAVGGKSAGRKQQTEDSPMDADSSGAAAIGGKEAKADEVGGRKPQASQPAASVEEGDLEDVLKPIEV</sequence>
<organism evidence="3 4">
    <name type="scientific">Salinomyces thailandicus</name>
    <dbReference type="NCBI Taxonomy" id="706561"/>
    <lineage>
        <taxon>Eukaryota</taxon>
        <taxon>Fungi</taxon>
        <taxon>Dikarya</taxon>
        <taxon>Ascomycota</taxon>
        <taxon>Pezizomycotina</taxon>
        <taxon>Dothideomycetes</taxon>
        <taxon>Dothideomycetidae</taxon>
        <taxon>Mycosphaerellales</taxon>
        <taxon>Teratosphaeriaceae</taxon>
        <taxon>Salinomyces</taxon>
    </lineage>
</organism>
<evidence type="ECO:0000256" key="2">
    <source>
        <dbReference type="SAM" id="SignalP"/>
    </source>
</evidence>
<dbReference type="Pfam" id="PF11913">
    <property type="entry name" value="DUF3431"/>
    <property type="match status" value="1"/>
</dbReference>
<gene>
    <name evidence="3" type="ORF">B0A50_05915</name>
</gene>
<keyword evidence="2" id="KW-0732">Signal</keyword>
<proteinExistence type="predicted"/>
<dbReference type="AlphaFoldDB" id="A0A4U0TSW2"/>
<accession>A0A4U0TSW2</accession>
<name>A0A4U0TSW2_9PEZI</name>
<evidence type="ECO:0000256" key="1">
    <source>
        <dbReference type="SAM" id="MobiDB-lite"/>
    </source>
</evidence>
<feature type="compositionally biased region" description="Basic and acidic residues" evidence="1">
    <location>
        <begin position="732"/>
        <end position="741"/>
    </location>
</feature>
<feature type="compositionally biased region" description="Polar residues" evidence="1">
    <location>
        <begin position="421"/>
        <end position="437"/>
    </location>
</feature>
<dbReference type="InterPro" id="IPR021838">
    <property type="entry name" value="DUF3431"/>
</dbReference>
<dbReference type="Proteomes" id="UP000308549">
    <property type="component" value="Unassembled WGS sequence"/>
</dbReference>
<feature type="signal peptide" evidence="2">
    <location>
        <begin position="1"/>
        <end position="27"/>
    </location>
</feature>